<evidence type="ECO:0000313" key="3">
    <source>
        <dbReference type="Proteomes" id="UP001151582"/>
    </source>
</evidence>
<dbReference type="AlphaFoldDB" id="A0A9W8ED50"/>
<name>A0A9W8ED50_9FUNG</name>
<evidence type="ECO:0000313" key="2">
    <source>
        <dbReference type="EMBL" id="KAJ1977774.1"/>
    </source>
</evidence>
<evidence type="ECO:0000256" key="1">
    <source>
        <dbReference type="SAM" id="MobiDB-lite"/>
    </source>
</evidence>
<organism evidence="2 3">
    <name type="scientific">Dimargaris verticillata</name>
    <dbReference type="NCBI Taxonomy" id="2761393"/>
    <lineage>
        <taxon>Eukaryota</taxon>
        <taxon>Fungi</taxon>
        <taxon>Fungi incertae sedis</taxon>
        <taxon>Zoopagomycota</taxon>
        <taxon>Kickxellomycotina</taxon>
        <taxon>Dimargaritomycetes</taxon>
        <taxon>Dimargaritales</taxon>
        <taxon>Dimargaritaceae</taxon>
        <taxon>Dimargaris</taxon>
    </lineage>
</organism>
<feature type="region of interest" description="Disordered" evidence="1">
    <location>
        <begin position="1"/>
        <end position="169"/>
    </location>
</feature>
<keyword evidence="3" id="KW-1185">Reference proteome</keyword>
<feature type="compositionally biased region" description="Polar residues" evidence="1">
    <location>
        <begin position="142"/>
        <end position="167"/>
    </location>
</feature>
<protein>
    <submittedName>
        <fullName evidence="2">Uncharacterized protein</fullName>
    </submittedName>
</protein>
<gene>
    <name evidence="2" type="ORF">H4R34_003448</name>
</gene>
<dbReference type="EMBL" id="JANBQB010000321">
    <property type="protein sequence ID" value="KAJ1977774.1"/>
    <property type="molecule type" value="Genomic_DNA"/>
</dbReference>
<comment type="caution">
    <text evidence="2">The sequence shown here is derived from an EMBL/GenBank/DDBJ whole genome shotgun (WGS) entry which is preliminary data.</text>
</comment>
<reference evidence="2" key="1">
    <citation type="submission" date="2022-07" db="EMBL/GenBank/DDBJ databases">
        <title>Phylogenomic reconstructions and comparative analyses of Kickxellomycotina fungi.</title>
        <authorList>
            <person name="Reynolds N.K."/>
            <person name="Stajich J.E."/>
            <person name="Barry K."/>
            <person name="Grigoriev I.V."/>
            <person name="Crous P."/>
            <person name="Smith M.E."/>
        </authorList>
    </citation>
    <scope>NUCLEOTIDE SEQUENCE</scope>
    <source>
        <strain evidence="2">RSA 567</strain>
    </source>
</reference>
<dbReference type="Proteomes" id="UP001151582">
    <property type="component" value="Unassembled WGS sequence"/>
</dbReference>
<feature type="compositionally biased region" description="Polar residues" evidence="1">
    <location>
        <begin position="65"/>
        <end position="82"/>
    </location>
</feature>
<sequence length="196" mass="20905">DSDVFEASSRSPQVKVVSAPVMDAEGKHLSKKRTMNRSKSQPNIFGDFQHANRAATTGRDHKQPKASQRSPLGKSASATSPNAGKGTANKKPRGRNTKPASTKGSKANAAEPPVKQNPSFAPKQILKNPNRVHPSAKPEQPMATSAPRTKPAVTQTSHGAGKTQSTFRAFRSPVTETPLSMISSPLLLSEVEAHRV</sequence>
<feature type="non-terminal residue" evidence="2">
    <location>
        <position position="1"/>
    </location>
</feature>
<accession>A0A9W8ED50</accession>
<proteinExistence type="predicted"/>